<dbReference type="Gene3D" id="3.40.50.720">
    <property type="entry name" value="NAD(P)-binding Rossmann-like Domain"/>
    <property type="match status" value="1"/>
</dbReference>
<evidence type="ECO:0000256" key="2">
    <source>
        <dbReference type="ARBA" id="ARBA00022857"/>
    </source>
</evidence>
<name>A0A5M8PWT8_9LECA</name>
<gene>
    <name evidence="4" type="ORF">FRX48_02233</name>
</gene>
<keyword evidence="2" id="KW-0521">NADP</keyword>
<protein>
    <submittedName>
        <fullName evidence="4">Uncharacterized protein</fullName>
    </submittedName>
</protein>
<evidence type="ECO:0000313" key="5">
    <source>
        <dbReference type="Proteomes" id="UP000324767"/>
    </source>
</evidence>
<organism evidence="4 5">
    <name type="scientific">Lasallia pustulata</name>
    <dbReference type="NCBI Taxonomy" id="136370"/>
    <lineage>
        <taxon>Eukaryota</taxon>
        <taxon>Fungi</taxon>
        <taxon>Dikarya</taxon>
        <taxon>Ascomycota</taxon>
        <taxon>Pezizomycotina</taxon>
        <taxon>Lecanoromycetes</taxon>
        <taxon>OSLEUM clade</taxon>
        <taxon>Umbilicariomycetidae</taxon>
        <taxon>Umbilicariales</taxon>
        <taxon>Umbilicariaceae</taxon>
        <taxon>Lasallia</taxon>
    </lineage>
</organism>
<evidence type="ECO:0000256" key="1">
    <source>
        <dbReference type="ARBA" id="ARBA00006484"/>
    </source>
</evidence>
<comment type="caution">
    <text evidence="4">The sequence shown here is derived from an EMBL/GenBank/DDBJ whole genome shotgun (WGS) entry which is preliminary data.</text>
</comment>
<evidence type="ECO:0000313" key="4">
    <source>
        <dbReference type="EMBL" id="KAA6413871.1"/>
    </source>
</evidence>
<dbReference type="SUPFAM" id="SSF51735">
    <property type="entry name" value="NAD(P)-binding Rossmann-fold domains"/>
    <property type="match status" value="1"/>
</dbReference>
<dbReference type="GO" id="GO:0016491">
    <property type="term" value="F:oxidoreductase activity"/>
    <property type="evidence" value="ECO:0007669"/>
    <property type="project" value="UniProtKB-KW"/>
</dbReference>
<keyword evidence="3" id="KW-0560">Oxidoreductase</keyword>
<sequence>METTMPPSQSTSVPQSKRGTSLTESFAELLDFRFLIYQSIVHPLEAIETYLPHLSVFWSASKIFTPDQDIPHLQGRVILVTGGNTGLGKESVRQLAQHHPAHIWLAARTSAKAQVAISEINDAVPSAKLTFLQLDLSSFRSIASAARDFTSQSSRLDILLNNAGIMAVPEGMTEEGYEIQFGTNHLGHALLTKLLLPTLLSTAEKGTDVRIVNLSSEGHKLAPTGGILFDKSELDAQGTWARYGQSKLANILHARELARRYPSVTAVSVHPGFVRTELYKPNQETNLLVRCGTSVMGPFIMRDVKQGALNQLWAVAATKGDVVNGAYYKPVGQLSNGSGYAHDRSLARRLWEWTEKELVAQGY</sequence>
<evidence type="ECO:0000256" key="3">
    <source>
        <dbReference type="ARBA" id="ARBA00023002"/>
    </source>
</evidence>
<dbReference type="EMBL" id="VXIT01000003">
    <property type="protein sequence ID" value="KAA6413871.1"/>
    <property type="molecule type" value="Genomic_DNA"/>
</dbReference>
<accession>A0A5M8PWT8</accession>
<dbReference type="PRINTS" id="PR00081">
    <property type="entry name" value="GDHRDH"/>
</dbReference>
<dbReference type="AlphaFoldDB" id="A0A5M8PWT8"/>
<dbReference type="Pfam" id="PF00106">
    <property type="entry name" value="adh_short"/>
    <property type="match status" value="1"/>
</dbReference>
<reference evidence="4 5" key="1">
    <citation type="submission" date="2019-09" db="EMBL/GenBank/DDBJ databases">
        <title>The hologenome of the rock-dwelling lichen Lasallia pustulata.</title>
        <authorList>
            <person name="Greshake Tzovaras B."/>
            <person name="Segers F."/>
            <person name="Bicker A."/>
            <person name="Dal Grande F."/>
            <person name="Otte J."/>
            <person name="Hankeln T."/>
            <person name="Schmitt I."/>
            <person name="Ebersberger I."/>
        </authorList>
    </citation>
    <scope>NUCLEOTIDE SEQUENCE [LARGE SCALE GENOMIC DNA]</scope>
    <source>
        <strain evidence="4">A1-1</strain>
    </source>
</reference>
<dbReference type="PANTHER" id="PTHR24320">
    <property type="entry name" value="RETINOL DEHYDROGENASE"/>
    <property type="match status" value="1"/>
</dbReference>
<dbReference type="InterPro" id="IPR036291">
    <property type="entry name" value="NAD(P)-bd_dom_sf"/>
</dbReference>
<dbReference type="PANTHER" id="PTHR24320:SF282">
    <property type="entry name" value="WW DOMAIN-CONTAINING OXIDOREDUCTASE"/>
    <property type="match status" value="1"/>
</dbReference>
<dbReference type="Proteomes" id="UP000324767">
    <property type="component" value="Unassembled WGS sequence"/>
</dbReference>
<dbReference type="InterPro" id="IPR002347">
    <property type="entry name" value="SDR_fam"/>
</dbReference>
<dbReference type="OrthoDB" id="191139at2759"/>
<comment type="similarity">
    <text evidence="1">Belongs to the short-chain dehydrogenases/reductases (SDR) family.</text>
</comment>
<proteinExistence type="inferred from homology"/>